<proteinExistence type="inferred from homology"/>
<organism evidence="5 6">
    <name type="scientific">Mannheimia indoligenes</name>
    <dbReference type="NCBI Taxonomy" id="3103145"/>
    <lineage>
        <taxon>Bacteria</taxon>
        <taxon>Pseudomonadati</taxon>
        <taxon>Pseudomonadota</taxon>
        <taxon>Gammaproteobacteria</taxon>
        <taxon>Pasteurellales</taxon>
        <taxon>Pasteurellaceae</taxon>
        <taxon>Mannheimia</taxon>
    </lineage>
</organism>
<sequence length="685" mass="78231">MSNYQLNPSTFSLYSEKIVLEIMCEHNGFNKFLNLRGWADDRLAYSLGLKSEWDNEESNEIVKSLLKARYQAIKNVELYPSPELDIAYRNIQKLAEYIDLNATEKAIFTLVTHIKAEEMLENGLEYLGQFNSSSSMKFIAKLLDLDEQEVKCALSKSQKLKRYGLIEQSRHNTDLEGFLEWGNTLDFNEFISEPLDQESLLKQCLKIAESPKLSLFHFEYIQENVAMMKAYLSQALNTQQKGVNLLIYGKPGTGKTELATLLANELNTAAYTLSFEDEAGEAVSAKNRLNSCVLAQTLLADRNALIIFDEIEDVFAGSFSARSEAQSKKAWVNHFLENNNVPMIWISNSVDCIDNAYLRRFDMVFEMPMLPNKHKESLISALAGEKLSPDYIRYFAQNADLSPAVLTRTFNVMNCLPIENQADFAGKALGMFNQTLVSQGFRKIEPLVESKIAYNLDWVNCAENMHKISEGLKRTKRGRICCYGPPGTGKTAWANWLAQKMGLQTLVCQGSDLLSSYVGETEQKIAEAFRRAKENNMALIFDEVDTFLFARESGQRSWEHSQVNEMLTQIEKFEGLLIVSTNLMDNLDPAALRRFDLKLHFGYLNVEQRKTVAISQAKKLELPELNEQELSRFDYLENLTLGDFTVVARRHRFAPFEHCTDWLEALEAELWLKPKVETNLEKWVL</sequence>
<dbReference type="SMART" id="SM00382">
    <property type="entry name" value="AAA"/>
    <property type="match status" value="2"/>
</dbReference>
<reference evidence="5" key="1">
    <citation type="submission" date="2023-12" db="EMBL/GenBank/DDBJ databases">
        <title>Mannheima indologenes sp. nov. proposed for Clade V organisms of Mannheimia.</title>
        <authorList>
            <person name="Christensen H."/>
        </authorList>
    </citation>
    <scope>NUCLEOTIDE SEQUENCE</scope>
    <source>
        <strain evidence="5">M14.4</strain>
    </source>
</reference>
<dbReference type="PANTHER" id="PTHR23073">
    <property type="entry name" value="26S PROTEASOME REGULATORY SUBUNIT"/>
    <property type="match status" value="1"/>
</dbReference>
<evidence type="ECO:0000256" key="3">
    <source>
        <dbReference type="ARBA" id="ARBA00022840"/>
    </source>
</evidence>
<dbReference type="InterPro" id="IPR050221">
    <property type="entry name" value="26S_Proteasome_ATPase"/>
</dbReference>
<evidence type="ECO:0000259" key="4">
    <source>
        <dbReference type="SMART" id="SM00382"/>
    </source>
</evidence>
<dbReference type="CDD" id="cd00009">
    <property type="entry name" value="AAA"/>
    <property type="match status" value="1"/>
</dbReference>
<evidence type="ECO:0000313" key="5">
    <source>
        <dbReference type="EMBL" id="MEG9475051.1"/>
    </source>
</evidence>
<dbReference type="RefSeq" id="WP_334253646.1">
    <property type="nucleotide sequence ID" value="NZ_JBAJJM010000002.1"/>
</dbReference>
<dbReference type="CDD" id="cd19481">
    <property type="entry name" value="RecA-like_protease"/>
    <property type="match status" value="1"/>
</dbReference>
<evidence type="ECO:0000313" key="6">
    <source>
        <dbReference type="Proteomes" id="UP001432017"/>
    </source>
</evidence>
<keyword evidence="6" id="KW-1185">Reference proteome</keyword>
<dbReference type="EMBL" id="JBAJJM010000002">
    <property type="protein sequence ID" value="MEG9475051.1"/>
    <property type="molecule type" value="Genomic_DNA"/>
</dbReference>
<accession>A0ABU7ZCS7</accession>
<dbReference type="InterPro" id="IPR003959">
    <property type="entry name" value="ATPase_AAA_core"/>
</dbReference>
<dbReference type="InterPro" id="IPR027417">
    <property type="entry name" value="P-loop_NTPase"/>
</dbReference>
<comment type="similarity">
    <text evidence="1">Belongs to the AAA ATPase family.</text>
</comment>
<dbReference type="Gene3D" id="3.40.50.300">
    <property type="entry name" value="P-loop containing nucleotide triphosphate hydrolases"/>
    <property type="match status" value="2"/>
</dbReference>
<comment type="caution">
    <text evidence="5">The sequence shown here is derived from an EMBL/GenBank/DDBJ whole genome shotgun (WGS) entry which is preliminary data.</text>
</comment>
<name>A0ABU7ZCS7_9PAST</name>
<dbReference type="Pfam" id="PF00004">
    <property type="entry name" value="AAA"/>
    <property type="match status" value="2"/>
</dbReference>
<dbReference type="Proteomes" id="UP001432017">
    <property type="component" value="Unassembled WGS sequence"/>
</dbReference>
<evidence type="ECO:0000256" key="2">
    <source>
        <dbReference type="ARBA" id="ARBA00022741"/>
    </source>
</evidence>
<feature type="domain" description="AAA+ ATPase" evidence="4">
    <location>
        <begin position="241"/>
        <end position="371"/>
    </location>
</feature>
<feature type="domain" description="AAA+ ATPase" evidence="4">
    <location>
        <begin position="476"/>
        <end position="605"/>
    </location>
</feature>
<keyword evidence="3" id="KW-0067">ATP-binding</keyword>
<evidence type="ECO:0000256" key="1">
    <source>
        <dbReference type="ARBA" id="ARBA00006914"/>
    </source>
</evidence>
<dbReference type="InterPro" id="IPR003593">
    <property type="entry name" value="AAA+_ATPase"/>
</dbReference>
<protein>
    <submittedName>
        <fullName evidence="5">AAA family ATPase</fullName>
    </submittedName>
</protein>
<keyword evidence="2" id="KW-0547">Nucleotide-binding</keyword>
<gene>
    <name evidence="5" type="ORF">V6W77_02040</name>
</gene>
<dbReference type="SUPFAM" id="SSF52540">
    <property type="entry name" value="P-loop containing nucleoside triphosphate hydrolases"/>
    <property type="match status" value="2"/>
</dbReference>